<feature type="region of interest" description="Disordered" evidence="1">
    <location>
        <begin position="1"/>
        <end position="72"/>
    </location>
</feature>
<feature type="compositionally biased region" description="Polar residues" evidence="1">
    <location>
        <begin position="1"/>
        <end position="19"/>
    </location>
</feature>
<feature type="compositionally biased region" description="Low complexity" evidence="1">
    <location>
        <begin position="20"/>
        <end position="32"/>
    </location>
</feature>
<name>A0A640SY39_9ACTN</name>
<accession>A0A640SY39</accession>
<reference evidence="2 3" key="1">
    <citation type="submission" date="2019-12" db="EMBL/GenBank/DDBJ databases">
        <title>Whole genome shotgun sequence of Streptomyces hygroscopicus subsp. glebosus NBRC 13786.</title>
        <authorList>
            <person name="Ichikawa N."/>
            <person name="Kimura A."/>
            <person name="Kitahashi Y."/>
            <person name="Komaki H."/>
            <person name="Tamura T."/>
        </authorList>
    </citation>
    <scope>NUCLEOTIDE SEQUENCE [LARGE SCALE GENOMIC DNA]</scope>
    <source>
        <strain evidence="2 3">NBRC 13786</strain>
    </source>
</reference>
<evidence type="ECO:0000313" key="2">
    <source>
        <dbReference type="EMBL" id="GFE16423.1"/>
    </source>
</evidence>
<keyword evidence="3" id="KW-1185">Reference proteome</keyword>
<comment type="caution">
    <text evidence="2">The sequence shown here is derived from an EMBL/GenBank/DDBJ whole genome shotgun (WGS) entry which is preliminary data.</text>
</comment>
<dbReference type="EMBL" id="BLIO01000001">
    <property type="protein sequence ID" value="GFE16423.1"/>
    <property type="molecule type" value="Genomic_DNA"/>
</dbReference>
<dbReference type="Proteomes" id="UP000430079">
    <property type="component" value="Unassembled WGS sequence"/>
</dbReference>
<evidence type="ECO:0000313" key="3">
    <source>
        <dbReference type="Proteomes" id="UP000430079"/>
    </source>
</evidence>
<gene>
    <name evidence="2" type="ORF">Sgleb_44700</name>
</gene>
<dbReference type="AlphaFoldDB" id="A0A640SY39"/>
<feature type="compositionally biased region" description="Polar residues" evidence="1">
    <location>
        <begin position="33"/>
        <end position="52"/>
    </location>
</feature>
<proteinExistence type="predicted"/>
<protein>
    <submittedName>
        <fullName evidence="2">Uncharacterized protein</fullName>
    </submittedName>
</protein>
<evidence type="ECO:0000256" key="1">
    <source>
        <dbReference type="SAM" id="MobiDB-lite"/>
    </source>
</evidence>
<sequence length="93" mass="9337">MRESLTSGINTGVRRNSPTSAAGFGSPACAAATSSANDMTAGSLPDFSSTVEPTFAYGTDNAGGGTPPENRPLVSFEFNQSEVGWSSKSGNGG</sequence>
<organism evidence="2 3">
    <name type="scientific">Streptomyces glebosus</name>
    <dbReference type="NCBI Taxonomy" id="249580"/>
    <lineage>
        <taxon>Bacteria</taxon>
        <taxon>Bacillati</taxon>
        <taxon>Actinomycetota</taxon>
        <taxon>Actinomycetes</taxon>
        <taxon>Kitasatosporales</taxon>
        <taxon>Streptomycetaceae</taxon>
        <taxon>Streptomyces</taxon>
    </lineage>
</organism>